<dbReference type="EMBL" id="HBHQ01022752">
    <property type="protein sequence ID" value="CAD9823571.1"/>
    <property type="molecule type" value="Transcribed_RNA"/>
</dbReference>
<comment type="catalytic activity">
    <reaction evidence="9">
        <text>Hydrolyzes the peptide bond -P2-(S-farnesyl or geranylgeranyl)C-P1'-P2'-P3'-COOH where P1' and P2' are amino acids with aliphatic sidechains and P3' is any C-terminal residue.</text>
        <dbReference type="EC" id="3.4.26.1"/>
    </reaction>
</comment>
<evidence type="ECO:0000256" key="8">
    <source>
        <dbReference type="ARBA" id="ARBA00023136"/>
    </source>
</evidence>
<dbReference type="PANTHER" id="PTHR13046:SF0">
    <property type="entry name" value="CAAX PRENYL PROTEASE 2"/>
    <property type="match status" value="1"/>
</dbReference>
<evidence type="ECO:0000256" key="4">
    <source>
        <dbReference type="ARBA" id="ARBA00022692"/>
    </source>
</evidence>
<evidence type="ECO:0000256" key="11">
    <source>
        <dbReference type="SAM" id="MobiDB-lite"/>
    </source>
</evidence>
<dbReference type="PANTHER" id="PTHR13046">
    <property type="entry name" value="PROTEASE U48 CAAX PRENYL PROTEASE RCE1"/>
    <property type="match status" value="1"/>
</dbReference>
<gene>
    <name evidence="14" type="ORF">ASEP1449_LOCUS15405</name>
</gene>
<sequence>MRIEQESSIIRVSALCLMGWCRPNNTMLSLTETENSWYLFRVLFHTATLYFGPLVAIALRIHVGRTHVLDNYSCSPRIRRTKSAFTASSTSPASPNRRRTSSADFPSKSIKRNGSEASGLSKPAEHHGQLYYREPYTVGYHIAFYEVILQPLVHDFFKSADPASVRWNRFRDLLLAPLAEEIVFRAGLVGPLLASGMHPTTVARVAPLFFGVAHIHHAYLRIYQKGERADRVAIATLFQFTYTSLFGTYVAHAYIRTGSVMAVFLSHAFCNTMGLPDLSFLQRHGGTTLSCVHGYKRIILMAYLAGIVLFYLGFDSNSYYGQFPQQSVLPAMLDLSYES</sequence>
<evidence type="ECO:0000256" key="9">
    <source>
        <dbReference type="ARBA" id="ARBA00047280"/>
    </source>
</evidence>
<feature type="compositionally biased region" description="Low complexity" evidence="11">
    <location>
        <begin position="83"/>
        <end position="95"/>
    </location>
</feature>
<evidence type="ECO:0000256" key="2">
    <source>
        <dbReference type="ARBA" id="ARBA00006897"/>
    </source>
</evidence>
<evidence type="ECO:0000313" key="14">
    <source>
        <dbReference type="EMBL" id="CAD9823571.1"/>
    </source>
</evidence>
<dbReference type="GO" id="GO:0005789">
    <property type="term" value="C:endoplasmic reticulum membrane"/>
    <property type="evidence" value="ECO:0007669"/>
    <property type="project" value="UniProtKB-SubCell"/>
</dbReference>
<evidence type="ECO:0000256" key="3">
    <source>
        <dbReference type="ARBA" id="ARBA00022670"/>
    </source>
</evidence>
<evidence type="ECO:0000256" key="10">
    <source>
        <dbReference type="ARBA" id="ARBA00049729"/>
    </source>
</evidence>
<dbReference type="EC" id="3.4.26.1" evidence="10"/>
<feature type="region of interest" description="Disordered" evidence="11">
    <location>
        <begin position="83"/>
        <end position="122"/>
    </location>
</feature>
<protein>
    <recommendedName>
        <fullName evidence="10">intramembrane prenyl-peptidase Rce1</fullName>
        <ecNumber evidence="10">3.4.26.1</ecNumber>
    </recommendedName>
</protein>
<evidence type="ECO:0000256" key="1">
    <source>
        <dbReference type="ARBA" id="ARBA00004477"/>
    </source>
</evidence>
<evidence type="ECO:0000259" key="13">
    <source>
        <dbReference type="Pfam" id="PF02517"/>
    </source>
</evidence>
<dbReference type="Pfam" id="PF02517">
    <property type="entry name" value="Rce1-like"/>
    <property type="match status" value="1"/>
</dbReference>
<reference evidence="14" key="1">
    <citation type="submission" date="2021-01" db="EMBL/GenBank/DDBJ databases">
        <authorList>
            <person name="Corre E."/>
            <person name="Pelletier E."/>
            <person name="Niang G."/>
            <person name="Scheremetjew M."/>
            <person name="Finn R."/>
            <person name="Kale V."/>
            <person name="Holt S."/>
            <person name="Cochrane G."/>
            <person name="Meng A."/>
            <person name="Brown T."/>
            <person name="Cohen L."/>
        </authorList>
    </citation>
    <scope>NUCLEOTIDE SEQUENCE</scope>
    <source>
        <strain evidence="14">CCMP2084</strain>
    </source>
</reference>
<proteinExistence type="inferred from homology"/>
<accession>A0A7S2ULT0</accession>
<organism evidence="14">
    <name type="scientific">Attheya septentrionalis</name>
    <dbReference type="NCBI Taxonomy" id="420275"/>
    <lineage>
        <taxon>Eukaryota</taxon>
        <taxon>Sar</taxon>
        <taxon>Stramenopiles</taxon>
        <taxon>Ochrophyta</taxon>
        <taxon>Bacillariophyta</taxon>
        <taxon>Coscinodiscophyceae</taxon>
        <taxon>Chaetocerotophycidae</taxon>
        <taxon>Chaetocerotales</taxon>
        <taxon>Attheyaceae</taxon>
        <taxon>Attheya</taxon>
    </lineage>
</organism>
<dbReference type="InterPro" id="IPR003675">
    <property type="entry name" value="Rce1/LyrA-like_dom"/>
</dbReference>
<comment type="similarity">
    <text evidence="2">Belongs to the peptidase U48 family.</text>
</comment>
<feature type="domain" description="CAAX prenyl protease 2/Lysostaphin resistance protein A-like" evidence="13">
    <location>
        <begin position="167"/>
        <end position="273"/>
    </location>
</feature>
<feature type="transmembrane region" description="Helical" evidence="12">
    <location>
        <begin position="294"/>
        <end position="314"/>
    </location>
</feature>
<dbReference type="GO" id="GO:0071586">
    <property type="term" value="P:CAAX-box protein processing"/>
    <property type="evidence" value="ECO:0007669"/>
    <property type="project" value="InterPro"/>
</dbReference>
<dbReference type="AlphaFoldDB" id="A0A7S2ULT0"/>
<evidence type="ECO:0000256" key="5">
    <source>
        <dbReference type="ARBA" id="ARBA00022801"/>
    </source>
</evidence>
<keyword evidence="8 12" id="KW-0472">Membrane</keyword>
<keyword evidence="4 12" id="KW-0812">Transmembrane</keyword>
<keyword evidence="5" id="KW-0378">Hydrolase</keyword>
<keyword evidence="3" id="KW-0645">Protease</keyword>
<evidence type="ECO:0000256" key="6">
    <source>
        <dbReference type="ARBA" id="ARBA00022824"/>
    </source>
</evidence>
<keyword evidence="6" id="KW-0256">Endoplasmic reticulum</keyword>
<keyword evidence="7 12" id="KW-1133">Transmembrane helix</keyword>
<dbReference type="InterPro" id="IPR039731">
    <property type="entry name" value="Rce1"/>
</dbReference>
<name>A0A7S2ULT0_9STRA</name>
<feature type="transmembrane region" description="Helical" evidence="12">
    <location>
        <begin position="232"/>
        <end position="255"/>
    </location>
</feature>
<evidence type="ECO:0000256" key="7">
    <source>
        <dbReference type="ARBA" id="ARBA00022989"/>
    </source>
</evidence>
<dbReference type="GO" id="GO:0004222">
    <property type="term" value="F:metalloendopeptidase activity"/>
    <property type="evidence" value="ECO:0007669"/>
    <property type="project" value="InterPro"/>
</dbReference>
<comment type="subcellular location">
    <subcellularLocation>
        <location evidence="1">Endoplasmic reticulum membrane</location>
        <topology evidence="1">Multi-pass membrane protein</topology>
    </subcellularLocation>
</comment>
<feature type="transmembrane region" description="Helical" evidence="12">
    <location>
        <begin position="38"/>
        <end position="59"/>
    </location>
</feature>
<evidence type="ECO:0000256" key="12">
    <source>
        <dbReference type="SAM" id="Phobius"/>
    </source>
</evidence>